<dbReference type="RefSeq" id="WP_180158471.1">
    <property type="nucleotide sequence ID" value="NZ_JACCEM010000016.1"/>
</dbReference>
<dbReference type="SUPFAM" id="SSF47413">
    <property type="entry name" value="lambda repressor-like DNA-binding domains"/>
    <property type="match status" value="1"/>
</dbReference>
<evidence type="ECO:0000313" key="3">
    <source>
        <dbReference type="EMBL" id="NYT51795.1"/>
    </source>
</evidence>
<proteinExistence type="predicted"/>
<feature type="domain" description="HTH cro/C1-type" evidence="2">
    <location>
        <begin position="21"/>
        <end position="75"/>
    </location>
</feature>
<dbReference type="PROSITE" id="PS50943">
    <property type="entry name" value="HTH_CROC1"/>
    <property type="match status" value="1"/>
</dbReference>
<dbReference type="Pfam" id="PF01381">
    <property type="entry name" value="HTH_3"/>
    <property type="match status" value="1"/>
</dbReference>
<dbReference type="EMBL" id="JACCEM010000016">
    <property type="protein sequence ID" value="NYT51795.1"/>
    <property type="molecule type" value="Genomic_DNA"/>
</dbReference>
<keyword evidence="1" id="KW-0238">DNA-binding</keyword>
<evidence type="ECO:0000259" key="2">
    <source>
        <dbReference type="PROSITE" id="PS50943"/>
    </source>
</evidence>
<evidence type="ECO:0000256" key="1">
    <source>
        <dbReference type="ARBA" id="ARBA00023125"/>
    </source>
</evidence>
<dbReference type="AlphaFoldDB" id="A0A853G0B0"/>
<keyword evidence="4" id="KW-1185">Reference proteome</keyword>
<reference evidence="3 4" key="1">
    <citation type="submission" date="2020-07" db="EMBL/GenBank/DDBJ databases">
        <title>Taxonomic revisions and descriptions of new bacterial species based on genomic comparisons in the high-G+C-content subgroup of the family Alcaligenaceae.</title>
        <authorList>
            <person name="Szabo A."/>
            <person name="Felfoldi T."/>
        </authorList>
    </citation>
    <scope>NUCLEOTIDE SEQUENCE [LARGE SCALE GENOMIC DNA]</scope>
    <source>
        <strain evidence="3 4">LMG 24012</strain>
    </source>
</reference>
<organism evidence="3 4">
    <name type="scientific">Parapusillimonas granuli</name>
    <dbReference type="NCBI Taxonomy" id="380911"/>
    <lineage>
        <taxon>Bacteria</taxon>
        <taxon>Pseudomonadati</taxon>
        <taxon>Pseudomonadota</taxon>
        <taxon>Betaproteobacteria</taxon>
        <taxon>Burkholderiales</taxon>
        <taxon>Alcaligenaceae</taxon>
        <taxon>Parapusillimonas</taxon>
    </lineage>
</organism>
<dbReference type="Proteomes" id="UP000559809">
    <property type="component" value="Unassembled WGS sequence"/>
</dbReference>
<dbReference type="Gene3D" id="1.10.260.40">
    <property type="entry name" value="lambda repressor-like DNA-binding domains"/>
    <property type="match status" value="1"/>
</dbReference>
<dbReference type="GO" id="GO:0005829">
    <property type="term" value="C:cytosol"/>
    <property type="evidence" value="ECO:0007669"/>
    <property type="project" value="TreeGrafter"/>
</dbReference>
<dbReference type="GO" id="GO:0003677">
    <property type="term" value="F:DNA binding"/>
    <property type="evidence" value="ECO:0007669"/>
    <property type="project" value="UniProtKB-KW"/>
</dbReference>
<accession>A0A853G0B0</accession>
<dbReference type="InterPro" id="IPR010982">
    <property type="entry name" value="Lambda_DNA-bd_dom_sf"/>
</dbReference>
<dbReference type="GO" id="GO:0003700">
    <property type="term" value="F:DNA-binding transcription factor activity"/>
    <property type="evidence" value="ECO:0007669"/>
    <property type="project" value="TreeGrafter"/>
</dbReference>
<protein>
    <submittedName>
        <fullName evidence="3">Helix-turn-helix transcriptional regulator</fullName>
    </submittedName>
</protein>
<dbReference type="PANTHER" id="PTHR46797:SF1">
    <property type="entry name" value="METHYLPHOSPHONATE SYNTHASE"/>
    <property type="match status" value="1"/>
</dbReference>
<dbReference type="CDD" id="cd00093">
    <property type="entry name" value="HTH_XRE"/>
    <property type="match status" value="1"/>
</dbReference>
<comment type="caution">
    <text evidence="3">The sequence shown here is derived from an EMBL/GenBank/DDBJ whole genome shotgun (WGS) entry which is preliminary data.</text>
</comment>
<evidence type="ECO:0000313" key="4">
    <source>
        <dbReference type="Proteomes" id="UP000559809"/>
    </source>
</evidence>
<gene>
    <name evidence="3" type="ORF">H0A72_20990</name>
</gene>
<dbReference type="PANTHER" id="PTHR46797">
    <property type="entry name" value="HTH-TYPE TRANSCRIPTIONAL REGULATOR"/>
    <property type="match status" value="1"/>
</dbReference>
<dbReference type="SMART" id="SM00530">
    <property type="entry name" value="HTH_XRE"/>
    <property type="match status" value="1"/>
</dbReference>
<dbReference type="InterPro" id="IPR050807">
    <property type="entry name" value="TransReg_Diox_bact_type"/>
</dbReference>
<sequence length="107" mass="12124">MRSTQGPHFCCIHIMKIGKTLKLCRTAKDLSLETVSERAGISTSYLSRLENDKREPTLALINKVAEALEVPVPVIIFLASDEKDLKHMDKKMEQRFSELALGLIRQK</sequence>
<dbReference type="InterPro" id="IPR001387">
    <property type="entry name" value="Cro/C1-type_HTH"/>
</dbReference>
<name>A0A853G0B0_9BURK</name>